<evidence type="ECO:0000256" key="1">
    <source>
        <dbReference type="SAM" id="Phobius"/>
    </source>
</evidence>
<evidence type="ECO:0008006" key="4">
    <source>
        <dbReference type="Google" id="ProtNLM"/>
    </source>
</evidence>
<sequence length="233" mass="27126">MECIPKTKQNLDTNFLKLVAIISMAVDHTMKNFFPDNLALAIIGRIAFPLFAYCLVVGCLYTRSTKKYIGRLFVFAIISQPFFVMAFHPTWESFIENILVLNIFFTLIAGVLVINALMNIKKNWWMILIAVAMVFFIGLDYGIYGIILMVIFYLCRNKNWLSFILVFILMSFSLPGDFVHVFGFGIGLQFFAVLSLPFIYIHTSIRPKINKYFFYIFYPAHLFTIFLIRFFII</sequence>
<dbReference type="RefSeq" id="WP_307229936.1">
    <property type="nucleotide sequence ID" value="NZ_JAUSTT010000014.1"/>
</dbReference>
<protein>
    <recommendedName>
        <fullName evidence="4">Conjugal transfer protein TraX</fullName>
    </recommendedName>
</protein>
<reference evidence="2 3" key="1">
    <citation type="submission" date="2023-07" db="EMBL/GenBank/DDBJ databases">
        <title>Genomic Encyclopedia of Type Strains, Phase IV (KMG-IV): sequencing the most valuable type-strain genomes for metagenomic binning, comparative biology and taxonomic classification.</title>
        <authorList>
            <person name="Goeker M."/>
        </authorList>
    </citation>
    <scope>NUCLEOTIDE SEQUENCE [LARGE SCALE GENOMIC DNA]</scope>
    <source>
        <strain evidence="2 3">DSM 23837</strain>
    </source>
</reference>
<feature type="transmembrane region" description="Helical" evidence="1">
    <location>
        <begin position="212"/>
        <end position="232"/>
    </location>
</feature>
<evidence type="ECO:0000313" key="2">
    <source>
        <dbReference type="EMBL" id="MDQ0176629.1"/>
    </source>
</evidence>
<keyword evidence="1" id="KW-0812">Transmembrane</keyword>
<gene>
    <name evidence="2" type="ORF">J2S08_002487</name>
</gene>
<keyword evidence="1" id="KW-1133">Transmembrane helix</keyword>
<dbReference type="InterPro" id="IPR008875">
    <property type="entry name" value="TraX"/>
</dbReference>
<comment type="caution">
    <text evidence="2">The sequence shown here is derived from an EMBL/GenBank/DDBJ whole genome shotgun (WGS) entry which is preliminary data.</text>
</comment>
<keyword evidence="3" id="KW-1185">Reference proteome</keyword>
<keyword evidence="1" id="KW-0472">Membrane</keyword>
<dbReference type="Pfam" id="PF05857">
    <property type="entry name" value="TraX"/>
    <property type="match status" value="1"/>
</dbReference>
<organism evidence="2 3">
    <name type="scientific">Bacillus chungangensis</name>
    <dbReference type="NCBI Taxonomy" id="587633"/>
    <lineage>
        <taxon>Bacteria</taxon>
        <taxon>Bacillati</taxon>
        <taxon>Bacillota</taxon>
        <taxon>Bacilli</taxon>
        <taxon>Bacillales</taxon>
        <taxon>Bacillaceae</taxon>
        <taxon>Bacillus</taxon>
    </lineage>
</organism>
<feature type="transmembrane region" description="Helical" evidence="1">
    <location>
        <begin position="125"/>
        <end position="154"/>
    </location>
</feature>
<feature type="transmembrane region" description="Helical" evidence="1">
    <location>
        <begin position="68"/>
        <end position="87"/>
    </location>
</feature>
<name>A0ABT9WU34_9BACI</name>
<dbReference type="Proteomes" id="UP001223586">
    <property type="component" value="Unassembled WGS sequence"/>
</dbReference>
<feature type="transmembrane region" description="Helical" evidence="1">
    <location>
        <begin position="38"/>
        <end position="61"/>
    </location>
</feature>
<feature type="transmembrane region" description="Helical" evidence="1">
    <location>
        <begin position="181"/>
        <end position="200"/>
    </location>
</feature>
<feature type="transmembrane region" description="Helical" evidence="1">
    <location>
        <begin position="99"/>
        <end position="118"/>
    </location>
</feature>
<proteinExistence type="predicted"/>
<accession>A0ABT9WU34</accession>
<dbReference type="EMBL" id="JAUSTT010000014">
    <property type="protein sequence ID" value="MDQ0176629.1"/>
    <property type="molecule type" value="Genomic_DNA"/>
</dbReference>
<evidence type="ECO:0000313" key="3">
    <source>
        <dbReference type="Proteomes" id="UP001223586"/>
    </source>
</evidence>